<dbReference type="PANTHER" id="PTHR31438">
    <property type="entry name" value="LYSINE N-ACYLTRANSFERASE C17G9.06C-RELATED"/>
    <property type="match status" value="1"/>
</dbReference>
<dbReference type="Pfam" id="PF13523">
    <property type="entry name" value="Acetyltransf_8"/>
    <property type="match status" value="1"/>
</dbReference>
<dbReference type="Proteomes" id="UP000239663">
    <property type="component" value="Unassembled WGS sequence"/>
</dbReference>
<comment type="caution">
    <text evidence="3">The sequence shown here is derived from an EMBL/GenBank/DDBJ whole genome shotgun (WGS) entry which is preliminary data.</text>
</comment>
<dbReference type="GO" id="GO:0046677">
    <property type="term" value="P:response to antibiotic"/>
    <property type="evidence" value="ECO:0007669"/>
    <property type="project" value="UniProtKB-KW"/>
</dbReference>
<feature type="domain" description="N-acetyltransferase" evidence="2">
    <location>
        <begin position="7"/>
        <end position="169"/>
    </location>
</feature>
<reference evidence="3 4" key="1">
    <citation type="submission" date="2017-12" db="EMBL/GenBank/DDBJ databases">
        <title>Taxonomic description and draft genome of Pradoshia cofamensis Gen. nov., sp. nov., a thermotolerant bacillale isolated from anterior gut of earthworm Eisenia fetida.</title>
        <authorList>
            <person name="Saha T."/>
            <person name="Chakraborty R."/>
        </authorList>
    </citation>
    <scope>NUCLEOTIDE SEQUENCE [LARGE SCALE GENOMIC DNA]</scope>
    <source>
        <strain evidence="3 4">EAG3</strain>
    </source>
</reference>
<evidence type="ECO:0000313" key="4">
    <source>
        <dbReference type="Proteomes" id="UP000239663"/>
    </source>
</evidence>
<evidence type="ECO:0000256" key="1">
    <source>
        <dbReference type="ARBA" id="ARBA00023251"/>
    </source>
</evidence>
<keyword evidence="4" id="KW-1185">Reference proteome</keyword>
<protein>
    <submittedName>
        <fullName evidence="3">GNAT family N-acetyltransferase</fullName>
    </submittedName>
</protein>
<evidence type="ECO:0000313" key="3">
    <source>
        <dbReference type="EMBL" id="PQD93895.1"/>
    </source>
</evidence>
<dbReference type="RefSeq" id="WP_104850729.1">
    <property type="nucleotide sequence ID" value="NZ_PKOZ01000018.1"/>
</dbReference>
<name>A0A2S7MVW9_9BACI</name>
<dbReference type="EMBL" id="PKOZ01000018">
    <property type="protein sequence ID" value="PQD93895.1"/>
    <property type="molecule type" value="Genomic_DNA"/>
</dbReference>
<evidence type="ECO:0000259" key="2">
    <source>
        <dbReference type="PROSITE" id="PS51186"/>
    </source>
</evidence>
<dbReference type="PROSITE" id="PS51186">
    <property type="entry name" value="GNAT"/>
    <property type="match status" value="1"/>
</dbReference>
<accession>A0A2S7MVW9</accession>
<sequence length="171" mass="20172">MIQNGELLIRLMNANDYEVMVKWLNDKKVLEFYEEPPSNMDRVIKKYGPRVEGQHNVTPCIIEHKEEPIGYIQYYKIQEDEFRRYGYTTNERIYGIDQFIGESRLWGKGMGTSMILMMLNYLSINKNASRVVLEVKIGNGRAISCYKKCGFREIKDLNDAHCLMEWVNRTK</sequence>
<dbReference type="OrthoDB" id="9795206at2"/>
<gene>
    <name evidence="3" type="ORF">CYL18_17200</name>
</gene>
<dbReference type="GO" id="GO:0016410">
    <property type="term" value="F:N-acyltransferase activity"/>
    <property type="evidence" value="ECO:0007669"/>
    <property type="project" value="TreeGrafter"/>
</dbReference>
<keyword evidence="1" id="KW-0046">Antibiotic resistance</keyword>
<dbReference type="PANTHER" id="PTHR31438:SF1">
    <property type="entry name" value="LYSINE N-ACYLTRANSFERASE C17G9.06C-RELATED"/>
    <property type="match status" value="1"/>
</dbReference>
<dbReference type="InterPro" id="IPR016181">
    <property type="entry name" value="Acyl_CoA_acyltransferase"/>
</dbReference>
<dbReference type="SUPFAM" id="SSF55729">
    <property type="entry name" value="Acyl-CoA N-acyltransferases (Nat)"/>
    <property type="match status" value="1"/>
</dbReference>
<dbReference type="InterPro" id="IPR000182">
    <property type="entry name" value="GNAT_dom"/>
</dbReference>
<proteinExistence type="predicted"/>
<dbReference type="Gene3D" id="3.40.630.30">
    <property type="match status" value="1"/>
</dbReference>
<keyword evidence="3" id="KW-0808">Transferase</keyword>
<organism evidence="3 4">
    <name type="scientific">Pradoshia eiseniae</name>
    <dbReference type="NCBI Taxonomy" id="2064768"/>
    <lineage>
        <taxon>Bacteria</taxon>
        <taxon>Bacillati</taxon>
        <taxon>Bacillota</taxon>
        <taxon>Bacilli</taxon>
        <taxon>Bacillales</taxon>
        <taxon>Bacillaceae</taxon>
        <taxon>Pradoshia</taxon>
    </lineage>
</organism>
<dbReference type="AlphaFoldDB" id="A0A2S7MVW9"/>